<gene>
    <name evidence="1" type="ORF">RPERSI_LOCUS11000</name>
</gene>
<name>A0ACA9PNA2_9GLOM</name>
<feature type="non-terminal residue" evidence="1">
    <location>
        <position position="559"/>
    </location>
</feature>
<sequence length="559" mass="65219">EESENVVRLKNLNQVEDLENLDRDRLNNLKNSKTKGDQNDQVEEPENENQENLENLEDLNQVDAVDWHEWLKNILEFPIEKIRIQILSPYIAKNEFENVMIKYIRKVLMDFVHKIIDIPGHIMYIDVVERDWIINKLSPLFTYFQAMIEHDIEPIYERLVIEGNTSNKDRMKADIVGVQLSDSRQVIFLEMSGAPTDFLKNHPIDDAHKTLQEQIDSLNSILLNFLDYDVRFADGIRSLTIQGIRDHLTLRSIFLKGKDDYVDEEILSAVFPLSWDFRFQFREIFEIMEYLILFVIEYPDIIKELINHPADSHEFAIRYFMNSSDDLIQKCLIEGHIKFYEYTRFKDIELIGEGGHGKVYRATLKNNEITVALKSFKSNNVTIKEIVNELKLHCKVDMHSNIIRLHGATKNEDQPNLSSSPYMFVLEYADSGTLRSYLRNNFEHLSWNDKINFALQIASAVKSLHAEDIIHRDLPYQLASLIVDIKNGVRETHIEGTPSTYIKIYSDCWQHDPDNRPDIQHVFLNLKNLITNDKQSISSIAQDSNTLEIHGSIRLVVQS</sequence>
<comment type="caution">
    <text evidence="1">The sequence shown here is derived from an EMBL/GenBank/DDBJ whole genome shotgun (WGS) entry which is preliminary data.</text>
</comment>
<evidence type="ECO:0000313" key="1">
    <source>
        <dbReference type="EMBL" id="CAG8717312.1"/>
    </source>
</evidence>
<proteinExistence type="predicted"/>
<feature type="non-terminal residue" evidence="1">
    <location>
        <position position="1"/>
    </location>
</feature>
<keyword evidence="2" id="KW-1185">Reference proteome</keyword>
<accession>A0ACA9PNA2</accession>
<dbReference type="EMBL" id="CAJVQC010022289">
    <property type="protein sequence ID" value="CAG8717312.1"/>
    <property type="molecule type" value="Genomic_DNA"/>
</dbReference>
<evidence type="ECO:0000313" key="2">
    <source>
        <dbReference type="Proteomes" id="UP000789920"/>
    </source>
</evidence>
<reference evidence="1" key="1">
    <citation type="submission" date="2021-06" db="EMBL/GenBank/DDBJ databases">
        <authorList>
            <person name="Kallberg Y."/>
            <person name="Tangrot J."/>
            <person name="Rosling A."/>
        </authorList>
    </citation>
    <scope>NUCLEOTIDE SEQUENCE</scope>
    <source>
        <strain evidence="1">MA461A</strain>
    </source>
</reference>
<dbReference type="Proteomes" id="UP000789920">
    <property type="component" value="Unassembled WGS sequence"/>
</dbReference>
<protein>
    <submittedName>
        <fullName evidence="1">1915_t:CDS:1</fullName>
    </submittedName>
</protein>
<organism evidence="1 2">
    <name type="scientific">Racocetra persica</name>
    <dbReference type="NCBI Taxonomy" id="160502"/>
    <lineage>
        <taxon>Eukaryota</taxon>
        <taxon>Fungi</taxon>
        <taxon>Fungi incertae sedis</taxon>
        <taxon>Mucoromycota</taxon>
        <taxon>Glomeromycotina</taxon>
        <taxon>Glomeromycetes</taxon>
        <taxon>Diversisporales</taxon>
        <taxon>Gigasporaceae</taxon>
        <taxon>Racocetra</taxon>
    </lineage>
</organism>